<feature type="compositionally biased region" description="Polar residues" evidence="1">
    <location>
        <begin position="112"/>
        <end position="121"/>
    </location>
</feature>
<keyword evidence="5" id="KW-0969">Cilium</keyword>
<reference evidence="5" key="1">
    <citation type="submission" date="2025-08" db="UniProtKB">
        <authorList>
            <consortium name="RefSeq"/>
        </authorList>
    </citation>
    <scope>IDENTIFICATION</scope>
    <source>
        <tissue evidence="5">Blood</tissue>
    </source>
</reference>
<feature type="domain" description="CFAP61 dimerisation" evidence="3">
    <location>
        <begin position="816"/>
        <end position="934"/>
    </location>
</feature>
<gene>
    <name evidence="5" type="primary">CFAP61</name>
</gene>
<organism evidence="4 5">
    <name type="scientific">Acinonyx jubatus</name>
    <name type="common">Cheetah</name>
    <dbReference type="NCBI Taxonomy" id="32536"/>
    <lineage>
        <taxon>Eukaryota</taxon>
        <taxon>Metazoa</taxon>
        <taxon>Chordata</taxon>
        <taxon>Craniata</taxon>
        <taxon>Vertebrata</taxon>
        <taxon>Euteleostomi</taxon>
        <taxon>Mammalia</taxon>
        <taxon>Eutheria</taxon>
        <taxon>Laurasiatheria</taxon>
        <taxon>Carnivora</taxon>
        <taxon>Feliformia</taxon>
        <taxon>Felidae</taxon>
        <taxon>Felinae</taxon>
        <taxon>Acinonyx</taxon>
    </lineage>
</organism>
<keyword evidence="5" id="KW-0966">Cell projection</keyword>
<dbReference type="Proteomes" id="UP001652583">
    <property type="component" value="Chromosome A3"/>
</dbReference>
<dbReference type="SUPFAM" id="SSF51905">
    <property type="entry name" value="FAD/NAD(P)-binding domain"/>
    <property type="match status" value="1"/>
</dbReference>
<feature type="domain" description="Cilia- and flagella-associated protein 61 N-terminal" evidence="2">
    <location>
        <begin position="173"/>
        <end position="327"/>
    </location>
</feature>
<dbReference type="InterPro" id="IPR056299">
    <property type="entry name" value="CFAP61_dimer"/>
</dbReference>
<name>A0ABM3NA50_ACIJB</name>
<keyword evidence="5" id="KW-0282">Flagellum</keyword>
<dbReference type="PANTHER" id="PTHR21178:SF8">
    <property type="entry name" value="CILIA- AND FLAGELLA-ASSOCIATED PROTEIN 61"/>
    <property type="match status" value="1"/>
</dbReference>
<evidence type="ECO:0000313" key="5">
    <source>
        <dbReference type="RefSeq" id="XP_053056278.1"/>
    </source>
</evidence>
<accession>A0ABM3NA50</accession>
<dbReference type="InterPro" id="IPR038884">
    <property type="entry name" value="CFAP61"/>
</dbReference>
<evidence type="ECO:0000256" key="1">
    <source>
        <dbReference type="SAM" id="MobiDB-lite"/>
    </source>
</evidence>
<dbReference type="InterPro" id="IPR036188">
    <property type="entry name" value="FAD/NAD-bd_sf"/>
</dbReference>
<feature type="region of interest" description="Disordered" evidence="1">
    <location>
        <begin position="107"/>
        <end position="129"/>
    </location>
</feature>
<dbReference type="Pfam" id="PF23150">
    <property type="entry name" value="CFAP61_dimer"/>
    <property type="match status" value="1"/>
</dbReference>
<dbReference type="InterPro" id="IPR032151">
    <property type="entry name" value="CFAP61_N"/>
</dbReference>
<keyword evidence="4" id="KW-1185">Reference proteome</keyword>
<dbReference type="RefSeq" id="XP_053056278.1">
    <property type="nucleotide sequence ID" value="XM_053200303.1"/>
</dbReference>
<dbReference type="PANTHER" id="PTHR21178">
    <property type="entry name" value="CILIA- AND FLAGELLA-ASSOCIATED PROTEIN 61"/>
    <property type="match status" value="1"/>
</dbReference>
<evidence type="ECO:0000259" key="2">
    <source>
        <dbReference type="Pfam" id="PF16092"/>
    </source>
</evidence>
<dbReference type="Gene3D" id="3.50.50.60">
    <property type="entry name" value="FAD/NAD(P)-binding domain"/>
    <property type="match status" value="2"/>
</dbReference>
<evidence type="ECO:0000313" key="4">
    <source>
        <dbReference type="Proteomes" id="UP001652583"/>
    </source>
</evidence>
<dbReference type="GeneID" id="106973932"/>
<evidence type="ECO:0000259" key="3">
    <source>
        <dbReference type="Pfam" id="PF23150"/>
    </source>
</evidence>
<dbReference type="Pfam" id="PF16092">
    <property type="entry name" value="CFAP61_N"/>
    <property type="match status" value="2"/>
</dbReference>
<proteinExistence type="predicted"/>
<feature type="domain" description="Cilia- and flagella-associated protein 61 N-terminal" evidence="2">
    <location>
        <begin position="15"/>
        <end position="49"/>
    </location>
</feature>
<protein>
    <submittedName>
        <fullName evidence="5">Cilia- and flagella-associated protein 61 isoform X5</fullName>
    </submittedName>
</protein>
<sequence length="1020" mass="115842">MLQRKSLPSAAHSQCQVEGVAVGFMSVCSRVNMQLLHECFDLGPFHGLCVPHPDDVLHPPPELSTEGSEDAKLSSSSHSFLKIAEEPQEQVIPETMESIQKEVIEEAPAEEMSSTVRSGNASELEDTEKFSQQSSVGDTDYCISSLSLGSLSLPEESSSFHPIYKGASDAFCIQLFCIEEKYEARSLDFMNFVFSLFPDKNFCIISLPHLTPEFVLIQNFVKIVPFNNCTLEQDLYVFHRAGLLKSIKIRLASLSDTPGVENLVSTLMLNKSILEDLKQYNEAHRDPDGTSLKAFVAEVAEQIVGIAVIRDEMDIEYIRSHYNIEDFIYFSHHQREEHGHLYHFVLNPIFRHYTKFFLKEILRLSYKSCLYYPVYPQSREDKFQSSYAHSLTSALHYLVPVRPRRQIVYPLEKLGINAPSKAVSKDALGYALNHTNRKLTLEPKITVNAKIVVVGASSVGISFLETLVFCSHLKFSNLTLISTHGLPGKRLLGTEQRKFLASDHCFNDKDYALMSLCSWVNVVVGRMTAIDRVAKHVVVSKEEIVLYDHLILCTGQQYQVPCPTGADISQHLTNREILSSGKQRYTDQVPGNHFTLNDEEDCCKALRWIRNNPIVTEGNVIVYGNTIDTYTTVETLLNLGVRGGYIHLVQPPPTSTITCINNYSVERAVEDALRAAGVAIYRDALLAQWNDGQFPDPIHSACFTTPTKPFRLPCSMFFSFCEKNVDYETFKALNDACLVYDGRLVIDTNFHTNDIAIRAAGSLTKFSNKYYSNEWTHSSFNSKEIGFQLAAAMLNLFDPTLEPVTEPPADLDRLIPMYKGAKIQGGILPGSYHYLHIAKPAIPTPLEVQMAQPNFGSEIVTGNAKNGTYFRIHIDKYKMVETITCLSKEPFPVSNYIRLFGQHEQLLNNLCARYEDKLIPDLYSYFMEPWCMALFHDRFIDLRKELRQILTSKEEEDLPSIEQLAHQIEDEEINLKEKPRKYLKRVFQETIYKGLVEKSILDYLQYNHYHLPMYAWPGII</sequence>